<evidence type="ECO:0000256" key="3">
    <source>
        <dbReference type="ARBA" id="ARBA00023211"/>
    </source>
</evidence>
<accession>A0A9K3CNJ4</accession>
<gene>
    <name evidence="6" type="ORF">KIPB_000142</name>
</gene>
<dbReference type="InterPro" id="IPR007342">
    <property type="entry name" value="PsuG"/>
</dbReference>
<dbReference type="GO" id="GO:0016798">
    <property type="term" value="F:hydrolase activity, acting on glycosyl bonds"/>
    <property type="evidence" value="ECO:0007669"/>
    <property type="project" value="UniProtKB-KW"/>
</dbReference>
<reference evidence="6 7" key="1">
    <citation type="journal article" date="2018" name="PLoS ONE">
        <title>The draft genome of Kipferlia bialata reveals reductive genome evolution in fornicate parasites.</title>
        <authorList>
            <person name="Tanifuji G."/>
            <person name="Takabayashi S."/>
            <person name="Kume K."/>
            <person name="Takagi M."/>
            <person name="Nakayama T."/>
            <person name="Kamikawa R."/>
            <person name="Inagaki Y."/>
            <person name="Hashimoto T."/>
        </authorList>
    </citation>
    <scope>NUCLEOTIDE SEQUENCE [LARGE SCALE GENOMIC DNA]</scope>
    <source>
        <strain evidence="6">NY0173</strain>
    </source>
</reference>
<dbReference type="GO" id="GO:0046872">
    <property type="term" value="F:metal ion binding"/>
    <property type="evidence" value="ECO:0007669"/>
    <property type="project" value="UniProtKB-KW"/>
</dbReference>
<keyword evidence="5 6" id="KW-0326">Glycosidase</keyword>
<dbReference type="InterPro" id="IPR022830">
    <property type="entry name" value="Indigdn_synthA-like"/>
</dbReference>
<keyword evidence="1" id="KW-0479">Metal-binding</keyword>
<dbReference type="GO" id="GO:0005737">
    <property type="term" value="C:cytoplasm"/>
    <property type="evidence" value="ECO:0007669"/>
    <property type="project" value="TreeGrafter"/>
</dbReference>
<keyword evidence="7" id="KW-1185">Reference proteome</keyword>
<evidence type="ECO:0000256" key="1">
    <source>
        <dbReference type="ARBA" id="ARBA00022723"/>
    </source>
</evidence>
<keyword evidence="3" id="KW-0464">Manganese</keyword>
<protein>
    <submittedName>
        <fullName evidence="6">Pseudouridine-5'-phosphate glycosidase</fullName>
    </submittedName>
</protein>
<dbReference type="PANTHER" id="PTHR42909:SF1">
    <property type="entry name" value="CARBOHYDRATE KINASE PFKB DOMAIN-CONTAINING PROTEIN"/>
    <property type="match status" value="1"/>
</dbReference>
<dbReference type="EMBL" id="BDIP01000014">
    <property type="protein sequence ID" value="GIQ79493.1"/>
    <property type="molecule type" value="Genomic_DNA"/>
</dbReference>
<evidence type="ECO:0000256" key="2">
    <source>
        <dbReference type="ARBA" id="ARBA00022801"/>
    </source>
</evidence>
<evidence type="ECO:0000256" key="4">
    <source>
        <dbReference type="ARBA" id="ARBA00023239"/>
    </source>
</evidence>
<dbReference type="Gene3D" id="3.40.1790.10">
    <property type="entry name" value="Indigoidine synthase domain"/>
    <property type="match status" value="1"/>
</dbReference>
<evidence type="ECO:0000313" key="6">
    <source>
        <dbReference type="EMBL" id="GIQ79493.1"/>
    </source>
</evidence>
<dbReference type="OrthoDB" id="198885at2759"/>
<dbReference type="Proteomes" id="UP000265618">
    <property type="component" value="Unassembled WGS sequence"/>
</dbReference>
<sequence length="566" mass="59670">MDTDRSSIIADGESSLVSTMEVETTTVRSPLMGVDQSTLAQMASMLMGTQASVDAHTPGTATRTPTFDQAVEYMRTLWKSVYPTTTPCEEEDSSSLFTSSSLSVHEGERERLDQTQLQAYDGALGALWRAIHRSDAALDAMGSVEATRLKSCNPRVQESFCGTDSVTHGAPMGASGLALSPSVKSTVTTHSSMGTTPSPCLGPTPLMTLSDLKENLAPTPMQRERERDSVDWRGVAVMLANTIKSIRQTVVEAEAQGAQAIKMGKPVVALETAVVTHGMPHPINVEMAIQMEEAVRECGAIPATVGIIDGVPVMGLSRKQLMQLSDATEAKTVIKVGERDLGYAYAHKAMGGTTVSGTMAVCQMAGVKIFATGGIGGVHRPCETAPGIFEETGDVSNDIIAFSKYQVLVVSAGVKAILSVPRTVEAFETGGVPLVGYKCTNMPCFYSTETSPPIALPHTAASAAETAAVFDASSAMQRLSGQRETGLLLVNPIAEADSLPLEEVDAAIKTALKEMVEQGVSGKGVTPFLLARMTELTGGVSLEANKRLLLNNARVAAEVAVELSKL</sequence>
<keyword evidence="4" id="KW-0456">Lyase</keyword>
<organism evidence="6 7">
    <name type="scientific">Kipferlia bialata</name>
    <dbReference type="NCBI Taxonomy" id="797122"/>
    <lineage>
        <taxon>Eukaryota</taxon>
        <taxon>Metamonada</taxon>
        <taxon>Carpediemonas-like organisms</taxon>
        <taxon>Kipferlia</taxon>
    </lineage>
</organism>
<dbReference type="HAMAP" id="MF_01876">
    <property type="entry name" value="PsiMP_glycosidase"/>
    <property type="match status" value="1"/>
</dbReference>
<name>A0A9K3CNJ4_9EUKA</name>
<evidence type="ECO:0000256" key="5">
    <source>
        <dbReference type="ARBA" id="ARBA00023295"/>
    </source>
</evidence>
<dbReference type="GO" id="GO:0004730">
    <property type="term" value="F:pseudouridylate synthase activity"/>
    <property type="evidence" value="ECO:0007669"/>
    <property type="project" value="InterPro"/>
</dbReference>
<dbReference type="Pfam" id="PF04227">
    <property type="entry name" value="Indigoidine_A"/>
    <property type="match status" value="1"/>
</dbReference>
<comment type="caution">
    <text evidence="6">The sequence shown here is derived from an EMBL/GenBank/DDBJ whole genome shotgun (WGS) entry which is preliminary data.</text>
</comment>
<evidence type="ECO:0000313" key="7">
    <source>
        <dbReference type="Proteomes" id="UP000265618"/>
    </source>
</evidence>
<dbReference type="PANTHER" id="PTHR42909">
    <property type="entry name" value="ZGC:136858"/>
    <property type="match status" value="1"/>
</dbReference>
<dbReference type="AlphaFoldDB" id="A0A9K3CNJ4"/>
<dbReference type="SUPFAM" id="SSF110581">
    <property type="entry name" value="Indigoidine synthase A-like"/>
    <property type="match status" value="1"/>
</dbReference>
<keyword evidence="2" id="KW-0378">Hydrolase</keyword>
<proteinExistence type="inferred from homology"/>